<evidence type="ECO:0000313" key="2">
    <source>
        <dbReference type="Proteomes" id="UP001062846"/>
    </source>
</evidence>
<dbReference type="Proteomes" id="UP001062846">
    <property type="component" value="Chromosome 10"/>
</dbReference>
<organism evidence="1 2">
    <name type="scientific">Rhododendron molle</name>
    <name type="common">Chinese azalea</name>
    <name type="synonym">Azalea mollis</name>
    <dbReference type="NCBI Taxonomy" id="49168"/>
    <lineage>
        <taxon>Eukaryota</taxon>
        <taxon>Viridiplantae</taxon>
        <taxon>Streptophyta</taxon>
        <taxon>Embryophyta</taxon>
        <taxon>Tracheophyta</taxon>
        <taxon>Spermatophyta</taxon>
        <taxon>Magnoliopsida</taxon>
        <taxon>eudicotyledons</taxon>
        <taxon>Gunneridae</taxon>
        <taxon>Pentapetalae</taxon>
        <taxon>asterids</taxon>
        <taxon>Ericales</taxon>
        <taxon>Ericaceae</taxon>
        <taxon>Ericoideae</taxon>
        <taxon>Rhodoreae</taxon>
        <taxon>Rhododendron</taxon>
    </lineage>
</organism>
<keyword evidence="2" id="KW-1185">Reference proteome</keyword>
<comment type="caution">
    <text evidence="1">The sequence shown here is derived from an EMBL/GenBank/DDBJ whole genome shotgun (WGS) entry which is preliminary data.</text>
</comment>
<accession>A0ACC0M074</accession>
<reference evidence="1" key="1">
    <citation type="submission" date="2022-02" db="EMBL/GenBank/DDBJ databases">
        <title>Plant Genome Project.</title>
        <authorList>
            <person name="Zhang R.-G."/>
        </authorList>
    </citation>
    <scope>NUCLEOTIDE SEQUENCE</scope>
    <source>
        <strain evidence="1">AT1</strain>
    </source>
</reference>
<gene>
    <name evidence="1" type="ORF">RHMOL_Rhmol10G0079500</name>
</gene>
<dbReference type="EMBL" id="CM046397">
    <property type="protein sequence ID" value="KAI8534299.1"/>
    <property type="molecule type" value="Genomic_DNA"/>
</dbReference>
<proteinExistence type="predicted"/>
<sequence length="159" mass="18015">MAVVSKLLSISSPSPQFRKPRSSFNFNPVTSASPFTEKHSIERYRRESTWLLSTNQLNRPVSFPPDSDPSSIRERDIALQLPELKRLLEVLREKRESGGGGGGGERCRYFSGRCKPDAETFNALINVHGRAGQWRWAMNIKDDMLRAAVCICTLLPYRC</sequence>
<name>A0ACC0M074_RHOML</name>
<protein>
    <submittedName>
        <fullName evidence="1">Uncharacterized protein</fullName>
    </submittedName>
</protein>
<evidence type="ECO:0000313" key="1">
    <source>
        <dbReference type="EMBL" id="KAI8534299.1"/>
    </source>
</evidence>